<dbReference type="NCBIfam" id="TIGR02860">
    <property type="entry name" value="spore_IV_B"/>
    <property type="match status" value="1"/>
</dbReference>
<dbReference type="SUPFAM" id="SSF50156">
    <property type="entry name" value="PDZ domain-like"/>
    <property type="match status" value="1"/>
</dbReference>
<dbReference type="InterPro" id="IPR041489">
    <property type="entry name" value="PDZ_6"/>
</dbReference>
<dbReference type="RefSeq" id="WP_295369052.1">
    <property type="nucleotide sequence ID" value="NZ_DYUC01000035.1"/>
</dbReference>
<comment type="caution">
    <text evidence="3">The sequence shown here is derived from an EMBL/GenBank/DDBJ whole genome shotgun (WGS) entry which is preliminary data.</text>
</comment>
<dbReference type="SMART" id="SM00228">
    <property type="entry name" value="PDZ"/>
    <property type="match status" value="1"/>
</dbReference>
<dbReference type="Gene3D" id="2.30.42.10">
    <property type="match status" value="1"/>
</dbReference>
<dbReference type="InterPro" id="IPR008763">
    <property type="entry name" value="Peptidase_S55"/>
</dbReference>
<feature type="signal peptide" evidence="1">
    <location>
        <begin position="1"/>
        <end position="36"/>
    </location>
</feature>
<protein>
    <submittedName>
        <fullName evidence="3">SpoIVB peptidase</fullName>
        <ecNumber evidence="3">3.4.21.116</ecNumber>
    </submittedName>
</protein>
<proteinExistence type="predicted"/>
<evidence type="ECO:0000313" key="3">
    <source>
        <dbReference type="EMBL" id="HJG86212.1"/>
    </source>
</evidence>
<name>A0A921SSF7_9FIRM</name>
<dbReference type="Proteomes" id="UP000760668">
    <property type="component" value="Unassembled WGS sequence"/>
</dbReference>
<reference evidence="3" key="2">
    <citation type="submission" date="2021-09" db="EMBL/GenBank/DDBJ databases">
        <authorList>
            <person name="Gilroy R."/>
        </authorList>
    </citation>
    <scope>NUCLEOTIDE SEQUENCE</scope>
    <source>
        <strain evidence="3">CHK179-5677</strain>
    </source>
</reference>
<dbReference type="Pfam" id="PF05580">
    <property type="entry name" value="Peptidase_S55"/>
    <property type="match status" value="1"/>
</dbReference>
<dbReference type="InterPro" id="IPR014219">
    <property type="entry name" value="SpoIVB"/>
</dbReference>
<feature type="chain" id="PRO_5037572894" evidence="1">
    <location>
        <begin position="37"/>
        <end position="375"/>
    </location>
</feature>
<dbReference type="AlphaFoldDB" id="A0A921SSF7"/>
<dbReference type="InterPro" id="IPR036034">
    <property type="entry name" value="PDZ_sf"/>
</dbReference>
<dbReference type="PROSITE" id="PS51494">
    <property type="entry name" value="SPOIVB"/>
    <property type="match status" value="1"/>
</dbReference>
<feature type="domain" description="Peptidase S55" evidence="2">
    <location>
        <begin position="143"/>
        <end position="375"/>
    </location>
</feature>
<sequence>MKEEERGQRPTAALRLLAVCLAAAGLLSLAPVPAAAAGPGEAALEAWSLGGGAQPSAETVRTVIPLGRAVGIKLFSDGVLVVGLSEISTQQGAQAPAKDCGLQEGDIITHINSEEVDTIEEVREILQEVGDHQMSIRCLRGEKQLQMTIQAVQCSTDGAYKLGAWIRDSMAGIGTMTFYDPDSGVFGALGHGISDVDTAQLMPLSSGSIMYAEVTDVKKGESGNPGELHGAFQVSQDMGSLYANTQRGVFGYLTDQCLTQGIEPVELAAREQVQVGEATILSNIAGDQVEEYTVEITHIYPENDDDPRNMMIKVTDPRLLEATGGIVQGMSGSPILQNGRLVGAVTHVLVNDPTQGYGILAENMLDAAEQQSRGS</sequence>
<evidence type="ECO:0000259" key="2">
    <source>
        <dbReference type="PROSITE" id="PS51494"/>
    </source>
</evidence>
<accession>A0A921SSF7</accession>
<organism evidence="3 4">
    <name type="scientific">Pseudoflavonifractor capillosus</name>
    <dbReference type="NCBI Taxonomy" id="106588"/>
    <lineage>
        <taxon>Bacteria</taxon>
        <taxon>Bacillati</taxon>
        <taxon>Bacillota</taxon>
        <taxon>Clostridia</taxon>
        <taxon>Eubacteriales</taxon>
        <taxon>Oscillospiraceae</taxon>
        <taxon>Pseudoflavonifractor</taxon>
    </lineage>
</organism>
<dbReference type="EC" id="3.4.21.116" evidence="3"/>
<gene>
    <name evidence="3" type="primary">spoIVB</name>
    <name evidence="3" type="ORF">K8V01_04205</name>
</gene>
<dbReference type="GO" id="GO:0016787">
    <property type="term" value="F:hydrolase activity"/>
    <property type="evidence" value="ECO:0007669"/>
    <property type="project" value="UniProtKB-KW"/>
</dbReference>
<reference evidence="3" key="1">
    <citation type="journal article" date="2021" name="PeerJ">
        <title>Extensive microbial diversity within the chicken gut microbiome revealed by metagenomics and culture.</title>
        <authorList>
            <person name="Gilroy R."/>
            <person name="Ravi A."/>
            <person name="Getino M."/>
            <person name="Pursley I."/>
            <person name="Horton D.L."/>
            <person name="Alikhan N.F."/>
            <person name="Baker D."/>
            <person name="Gharbi K."/>
            <person name="Hall N."/>
            <person name="Watson M."/>
            <person name="Adriaenssens E.M."/>
            <person name="Foster-Nyarko E."/>
            <person name="Jarju S."/>
            <person name="Secka A."/>
            <person name="Antonio M."/>
            <person name="Oren A."/>
            <person name="Chaudhuri R.R."/>
            <person name="La Ragione R."/>
            <person name="Hildebrand F."/>
            <person name="Pallen M.J."/>
        </authorList>
    </citation>
    <scope>NUCLEOTIDE SEQUENCE</scope>
    <source>
        <strain evidence="3">CHK179-5677</strain>
    </source>
</reference>
<dbReference type="Pfam" id="PF17820">
    <property type="entry name" value="PDZ_6"/>
    <property type="match status" value="1"/>
</dbReference>
<evidence type="ECO:0000256" key="1">
    <source>
        <dbReference type="SAM" id="SignalP"/>
    </source>
</evidence>
<dbReference type="InterPro" id="IPR009003">
    <property type="entry name" value="Peptidase_S1_PA"/>
</dbReference>
<evidence type="ECO:0000313" key="4">
    <source>
        <dbReference type="Proteomes" id="UP000760668"/>
    </source>
</evidence>
<keyword evidence="1" id="KW-0732">Signal</keyword>
<dbReference type="SUPFAM" id="SSF50494">
    <property type="entry name" value="Trypsin-like serine proteases"/>
    <property type="match status" value="1"/>
</dbReference>
<dbReference type="InterPro" id="IPR001478">
    <property type="entry name" value="PDZ"/>
</dbReference>
<dbReference type="EMBL" id="DYUC01000035">
    <property type="protein sequence ID" value="HJG86212.1"/>
    <property type="molecule type" value="Genomic_DNA"/>
</dbReference>
<keyword evidence="3" id="KW-0378">Hydrolase</keyword>